<organism evidence="1">
    <name type="scientific">marine metagenome</name>
    <dbReference type="NCBI Taxonomy" id="408172"/>
    <lineage>
        <taxon>unclassified sequences</taxon>
        <taxon>metagenomes</taxon>
        <taxon>ecological metagenomes</taxon>
    </lineage>
</organism>
<feature type="non-terminal residue" evidence="1">
    <location>
        <position position="101"/>
    </location>
</feature>
<accession>A0A382CXB4</accession>
<evidence type="ECO:0000313" key="1">
    <source>
        <dbReference type="EMBL" id="SVB29977.1"/>
    </source>
</evidence>
<gene>
    <name evidence="1" type="ORF">METZ01_LOCUS182831</name>
</gene>
<protein>
    <submittedName>
        <fullName evidence="1">Uncharacterized protein</fullName>
    </submittedName>
</protein>
<dbReference type="AlphaFoldDB" id="A0A382CXB4"/>
<reference evidence="1" key="1">
    <citation type="submission" date="2018-05" db="EMBL/GenBank/DDBJ databases">
        <authorList>
            <person name="Lanie J.A."/>
            <person name="Ng W.-L."/>
            <person name="Kazmierczak K.M."/>
            <person name="Andrzejewski T.M."/>
            <person name="Davidsen T.M."/>
            <person name="Wayne K.J."/>
            <person name="Tettelin H."/>
            <person name="Glass J.I."/>
            <person name="Rusch D."/>
            <person name="Podicherti R."/>
            <person name="Tsui H.-C.T."/>
            <person name="Winkler M.E."/>
        </authorList>
    </citation>
    <scope>NUCLEOTIDE SEQUENCE</scope>
</reference>
<dbReference type="EMBL" id="UINC01036270">
    <property type="protein sequence ID" value="SVB29977.1"/>
    <property type="molecule type" value="Genomic_DNA"/>
</dbReference>
<proteinExistence type="predicted"/>
<name>A0A382CXB4_9ZZZZ</name>
<sequence>MRIVLYPVVAFYFLFNGNARKFSQEYLQTIHQFMGDQSPWGGTPGLRRSFQHFMSFGQATVDKVTVWLGSYQREDITLFGYETFSSLKKDRKGVLIIVSHL</sequence>